<dbReference type="OrthoDB" id="9789368at2"/>
<dbReference type="NCBIfam" id="TIGR01844">
    <property type="entry name" value="type_I_sec_TolC"/>
    <property type="match status" value="1"/>
</dbReference>
<dbReference type="RefSeq" id="WP_055190755.1">
    <property type="nucleotide sequence ID" value="NZ_LKBA01000007.1"/>
</dbReference>
<evidence type="ECO:0000256" key="7">
    <source>
        <dbReference type="ARBA" id="ARBA00023237"/>
    </source>
</evidence>
<dbReference type="AlphaFoldDB" id="A0A0P7JPA4"/>
<keyword evidence="3" id="KW-0813">Transport</keyword>
<evidence type="ECO:0000256" key="1">
    <source>
        <dbReference type="ARBA" id="ARBA00004442"/>
    </source>
</evidence>
<keyword evidence="6" id="KW-0472">Membrane</keyword>
<sequence length="463" mass="49250">MGFKGKFAGVTAAAIMAMTQGAWAESLADAMASAYKNSGLLQQNQAVLRAADEDVAIALSALRPVIQYSLSHGWKDIDGAGPAPSGRANSAELSASLLLYDFGRSQMGVEAQKQIVLATREALVGVEQNVLLRAVQAFLNVRSANENATLQANSVRVLTQELRAAQDRFEVGEVTQTDVANAQARLASARADEVAAQGQRAIAREEYRAAIGHLPNSMPGTPPFPKTAKSLSEAQSIARARHPNIRAAQYQVAAADLGIERARVAMKPSLRVGASTTLTDRIDDGIGANFNNEIGLSLSGDLYAGGRQSATYRKAIAQAEQARLALQLARLAVDQEVANAWSQMAIATASLEATDRQIRAGRVALRGTREEATLGSRTTLDVLNAEQALRNAEAARISAQSSRYLAAYSLLASMGLLTAEHLNLGVVSYDAEAYYNAVRNAPVRKISPQGERLDAIISILGRQ</sequence>
<dbReference type="EMBL" id="LKBA01000007">
    <property type="protein sequence ID" value="KPN63090.1"/>
    <property type="molecule type" value="Genomic_DNA"/>
</dbReference>
<keyword evidence="5" id="KW-0812">Transmembrane</keyword>
<keyword evidence="8" id="KW-0732">Signal</keyword>
<dbReference type="GO" id="GO:0009279">
    <property type="term" value="C:cell outer membrane"/>
    <property type="evidence" value="ECO:0007669"/>
    <property type="project" value="UniProtKB-SubCell"/>
</dbReference>
<evidence type="ECO:0000313" key="9">
    <source>
        <dbReference type="EMBL" id="KPN63090.1"/>
    </source>
</evidence>
<dbReference type="STRING" id="154981.AKJ29_02665"/>
<dbReference type="SUPFAM" id="SSF56954">
    <property type="entry name" value="Outer membrane efflux proteins (OEP)"/>
    <property type="match status" value="1"/>
</dbReference>
<dbReference type="GO" id="GO:0015562">
    <property type="term" value="F:efflux transmembrane transporter activity"/>
    <property type="evidence" value="ECO:0007669"/>
    <property type="project" value="InterPro"/>
</dbReference>
<evidence type="ECO:0008006" key="11">
    <source>
        <dbReference type="Google" id="ProtNLM"/>
    </source>
</evidence>
<name>A0A0P7JPA4_9RHOB</name>
<dbReference type="InterPro" id="IPR010130">
    <property type="entry name" value="T1SS_OMP_TolC"/>
</dbReference>
<evidence type="ECO:0000256" key="4">
    <source>
        <dbReference type="ARBA" id="ARBA00022452"/>
    </source>
</evidence>
<dbReference type="InterPro" id="IPR003423">
    <property type="entry name" value="OMP_efflux"/>
</dbReference>
<keyword evidence="7" id="KW-0998">Cell outer membrane</keyword>
<feature type="signal peptide" evidence="8">
    <location>
        <begin position="1"/>
        <end position="24"/>
    </location>
</feature>
<dbReference type="PANTHER" id="PTHR30026:SF22">
    <property type="entry name" value="OUTER MEMBRANE EFFLUX PROTEIN"/>
    <property type="match status" value="1"/>
</dbReference>
<comment type="subcellular location">
    <subcellularLocation>
        <location evidence="1">Cell outer membrane</location>
    </subcellularLocation>
</comment>
<accession>A0A0P7JPA4</accession>
<keyword evidence="4" id="KW-1134">Transmembrane beta strand</keyword>
<dbReference type="PANTHER" id="PTHR30026">
    <property type="entry name" value="OUTER MEMBRANE PROTEIN TOLC"/>
    <property type="match status" value="1"/>
</dbReference>
<dbReference type="Proteomes" id="UP000050471">
    <property type="component" value="Unassembled WGS sequence"/>
</dbReference>
<proteinExistence type="inferred from homology"/>
<keyword evidence="10" id="KW-1185">Reference proteome</keyword>
<evidence type="ECO:0000256" key="2">
    <source>
        <dbReference type="ARBA" id="ARBA00007613"/>
    </source>
</evidence>
<dbReference type="InterPro" id="IPR051906">
    <property type="entry name" value="TolC-like"/>
</dbReference>
<feature type="chain" id="PRO_5006140507" description="Transporter" evidence="8">
    <location>
        <begin position="25"/>
        <end position="463"/>
    </location>
</feature>
<dbReference type="GO" id="GO:1990281">
    <property type="term" value="C:efflux pump complex"/>
    <property type="evidence" value="ECO:0007669"/>
    <property type="project" value="TreeGrafter"/>
</dbReference>
<dbReference type="Gene3D" id="1.20.1600.10">
    <property type="entry name" value="Outer membrane efflux proteins (OEP)"/>
    <property type="match status" value="1"/>
</dbReference>
<reference evidence="9 10" key="1">
    <citation type="submission" date="2015-09" db="EMBL/GenBank/DDBJ databases">
        <title>Draft genome sequence of Aliiroseovarius crassostreae CV919-312TSm, the causative agent of Roseovarius Oyster Disease (formerly Juvenile Oyster Disease).</title>
        <authorList>
            <person name="Kessner L."/>
            <person name="Spinard E."/>
            <person name="Nelson D."/>
        </authorList>
    </citation>
    <scope>NUCLEOTIDE SEQUENCE [LARGE SCALE GENOMIC DNA]</scope>
    <source>
        <strain evidence="9 10">CV919-312</strain>
    </source>
</reference>
<dbReference type="GO" id="GO:0015288">
    <property type="term" value="F:porin activity"/>
    <property type="evidence" value="ECO:0007669"/>
    <property type="project" value="TreeGrafter"/>
</dbReference>
<evidence type="ECO:0000256" key="3">
    <source>
        <dbReference type="ARBA" id="ARBA00022448"/>
    </source>
</evidence>
<organism evidence="9 10">
    <name type="scientific">Aliiroseovarius crassostreae</name>
    <dbReference type="NCBI Taxonomy" id="154981"/>
    <lineage>
        <taxon>Bacteria</taxon>
        <taxon>Pseudomonadati</taxon>
        <taxon>Pseudomonadota</taxon>
        <taxon>Alphaproteobacteria</taxon>
        <taxon>Rhodobacterales</taxon>
        <taxon>Paracoccaceae</taxon>
        <taxon>Aliiroseovarius</taxon>
    </lineage>
</organism>
<dbReference type="Pfam" id="PF02321">
    <property type="entry name" value="OEP"/>
    <property type="match status" value="2"/>
</dbReference>
<comment type="similarity">
    <text evidence="2">Belongs to the outer membrane factor (OMF) (TC 1.B.17) family.</text>
</comment>
<gene>
    <name evidence="9" type="ORF">AKJ29_02665</name>
</gene>
<evidence type="ECO:0000256" key="8">
    <source>
        <dbReference type="SAM" id="SignalP"/>
    </source>
</evidence>
<evidence type="ECO:0000256" key="5">
    <source>
        <dbReference type="ARBA" id="ARBA00022692"/>
    </source>
</evidence>
<evidence type="ECO:0000313" key="10">
    <source>
        <dbReference type="Proteomes" id="UP000050471"/>
    </source>
</evidence>
<evidence type="ECO:0000256" key="6">
    <source>
        <dbReference type="ARBA" id="ARBA00023136"/>
    </source>
</evidence>
<comment type="caution">
    <text evidence="9">The sequence shown here is derived from an EMBL/GenBank/DDBJ whole genome shotgun (WGS) entry which is preliminary data.</text>
</comment>
<protein>
    <recommendedName>
        <fullName evidence="11">Transporter</fullName>
    </recommendedName>
</protein>